<dbReference type="SUPFAM" id="SSF48403">
    <property type="entry name" value="Ankyrin repeat"/>
    <property type="match status" value="1"/>
</dbReference>
<evidence type="ECO:0000256" key="2">
    <source>
        <dbReference type="ARBA" id="ARBA00023043"/>
    </source>
</evidence>
<dbReference type="PANTHER" id="PTHR24198:SF165">
    <property type="entry name" value="ANKYRIN REPEAT-CONTAINING PROTEIN-RELATED"/>
    <property type="match status" value="1"/>
</dbReference>
<dbReference type="PROSITE" id="PS50088">
    <property type="entry name" value="ANK_REPEAT"/>
    <property type="match status" value="1"/>
</dbReference>
<dbReference type="AlphaFoldDB" id="A0A2C5XFZ9"/>
<dbReference type="Pfam" id="PF12796">
    <property type="entry name" value="Ank_2"/>
    <property type="match status" value="1"/>
</dbReference>
<evidence type="ECO:0000256" key="1">
    <source>
        <dbReference type="ARBA" id="ARBA00022737"/>
    </source>
</evidence>
<dbReference type="PROSITE" id="PS50297">
    <property type="entry name" value="ANK_REP_REGION"/>
    <property type="match status" value="1"/>
</dbReference>
<dbReference type="Gene3D" id="1.25.40.20">
    <property type="entry name" value="Ankyrin repeat-containing domain"/>
    <property type="match status" value="1"/>
</dbReference>
<keyword evidence="6" id="KW-1185">Reference proteome</keyword>
<comment type="caution">
    <text evidence="5">The sequence shown here is derived from an EMBL/GenBank/DDBJ whole genome shotgun (WGS) entry which is preliminary data.</text>
</comment>
<dbReference type="PANTHER" id="PTHR24198">
    <property type="entry name" value="ANKYRIN REPEAT AND PROTEIN KINASE DOMAIN-CONTAINING PROTEIN"/>
    <property type="match status" value="1"/>
</dbReference>
<dbReference type="EMBL" id="NJEU01000727">
    <property type="protein sequence ID" value="PHH71029.1"/>
    <property type="molecule type" value="Genomic_DNA"/>
</dbReference>
<feature type="repeat" description="ANK" evidence="3">
    <location>
        <begin position="69"/>
        <end position="102"/>
    </location>
</feature>
<keyword evidence="1" id="KW-0677">Repeat</keyword>
<dbReference type="InterPro" id="IPR036770">
    <property type="entry name" value="Ankyrin_rpt-contain_sf"/>
</dbReference>
<evidence type="ECO:0000313" key="5">
    <source>
        <dbReference type="EMBL" id="PHH71029.1"/>
    </source>
</evidence>
<feature type="region of interest" description="Disordered" evidence="4">
    <location>
        <begin position="1"/>
        <end position="33"/>
    </location>
</feature>
<evidence type="ECO:0000256" key="4">
    <source>
        <dbReference type="SAM" id="MobiDB-lite"/>
    </source>
</evidence>
<dbReference type="SMART" id="SM00248">
    <property type="entry name" value="ANK"/>
    <property type="match status" value="2"/>
</dbReference>
<reference evidence="5 6" key="1">
    <citation type="submission" date="2017-06" db="EMBL/GenBank/DDBJ databases">
        <title>Ant-infecting Ophiocordyceps genomes reveal a high diversity of potential behavioral manipulation genes and a possible major role for enterotoxins.</title>
        <authorList>
            <person name="De Bekker C."/>
            <person name="Evans H.C."/>
            <person name="Brachmann A."/>
            <person name="Hughes D.P."/>
        </authorList>
    </citation>
    <scope>NUCLEOTIDE SEQUENCE [LARGE SCALE GENOMIC DNA]</scope>
    <source>
        <strain evidence="5 6">1348a</strain>
    </source>
</reference>
<evidence type="ECO:0000313" key="6">
    <source>
        <dbReference type="Proteomes" id="UP000224854"/>
    </source>
</evidence>
<dbReference type="InterPro" id="IPR002110">
    <property type="entry name" value="Ankyrin_rpt"/>
</dbReference>
<keyword evidence="2 3" id="KW-0040">ANK repeat</keyword>
<organism evidence="5 6">
    <name type="scientific">Ophiocordyceps australis</name>
    <dbReference type="NCBI Taxonomy" id="1399860"/>
    <lineage>
        <taxon>Eukaryota</taxon>
        <taxon>Fungi</taxon>
        <taxon>Dikarya</taxon>
        <taxon>Ascomycota</taxon>
        <taxon>Pezizomycotina</taxon>
        <taxon>Sordariomycetes</taxon>
        <taxon>Hypocreomycetidae</taxon>
        <taxon>Hypocreales</taxon>
        <taxon>Ophiocordycipitaceae</taxon>
        <taxon>Ophiocordyceps</taxon>
    </lineage>
</organism>
<dbReference type="OrthoDB" id="539213at2759"/>
<accession>A0A2C5XFZ9</accession>
<dbReference type="Proteomes" id="UP000224854">
    <property type="component" value="Unassembled WGS sequence"/>
</dbReference>
<proteinExistence type="predicted"/>
<name>A0A2C5XFZ9_9HYPO</name>
<protein>
    <submittedName>
        <fullName evidence="5">Uncharacterized protein</fullName>
    </submittedName>
</protein>
<evidence type="ECO:0000256" key="3">
    <source>
        <dbReference type="PROSITE-ProRule" id="PRU00023"/>
    </source>
</evidence>
<sequence length="113" mass="12355">MDQDTDRFPLHTAAREGNPNSVQTDPSLAKSKDADGRYPIHWAASSNCHAIALVLANERGFDPDVQDASGWTPLMISASIADSEPMLRLFLQKDANVDEKSMSTMANPSSYNM</sequence>
<gene>
    <name evidence="5" type="ORF">CDD82_6774</name>
</gene>